<sequence>MGARFQVAWTKQIITRLPRAMQAEGYTLAGPPQVGPSTKKVLWTKLSLHPAQAPIPGMTRVLDAYIERQHDGGLSLSGTARIGSPAVDKLMEELPGEGLSRGDINRGLFELLDDTATFPIMIYADVVDDAVADFMTCVRGPVRTWFDKRSTFPALLRTAREPTIAPWETNPDPRLLRGTLLLCLLNGRASDAAALMDWYLHREQFHKRDSLVDATAFDTALGARFPDYATARATD</sequence>
<dbReference type="RefSeq" id="WP_167354992.1">
    <property type="nucleotide sequence ID" value="NZ_JAJFOE010000001.1"/>
</dbReference>
<organism evidence="1 2">
    <name type="scientific">Nocardia africana</name>
    <dbReference type="NCBI Taxonomy" id="134964"/>
    <lineage>
        <taxon>Bacteria</taxon>
        <taxon>Bacillati</taxon>
        <taxon>Actinomycetota</taxon>
        <taxon>Actinomycetes</taxon>
        <taxon>Mycobacteriales</taxon>
        <taxon>Nocardiaceae</taxon>
        <taxon>Nocardia</taxon>
    </lineage>
</organism>
<name>A0A378WX45_9NOCA</name>
<proteinExistence type="predicted"/>
<evidence type="ECO:0000313" key="1">
    <source>
        <dbReference type="EMBL" id="SUA44984.1"/>
    </source>
</evidence>
<gene>
    <name evidence="1" type="ORF">NCTC13184_03506</name>
</gene>
<dbReference type="Proteomes" id="UP000255082">
    <property type="component" value="Unassembled WGS sequence"/>
</dbReference>
<dbReference type="EMBL" id="UGRU01000001">
    <property type="protein sequence ID" value="SUA44984.1"/>
    <property type="molecule type" value="Genomic_DNA"/>
</dbReference>
<reference evidence="1 2" key="1">
    <citation type="submission" date="2018-06" db="EMBL/GenBank/DDBJ databases">
        <authorList>
            <consortium name="Pathogen Informatics"/>
            <person name="Doyle S."/>
        </authorList>
    </citation>
    <scope>NUCLEOTIDE SEQUENCE [LARGE SCALE GENOMIC DNA]</scope>
    <source>
        <strain evidence="1 2">NCTC13184</strain>
    </source>
</reference>
<accession>A0A378WX45</accession>
<dbReference type="AlphaFoldDB" id="A0A378WX45"/>
<protein>
    <submittedName>
        <fullName evidence="1">Uncharacterized protein</fullName>
    </submittedName>
</protein>
<evidence type="ECO:0000313" key="2">
    <source>
        <dbReference type="Proteomes" id="UP000255082"/>
    </source>
</evidence>